<dbReference type="InterPro" id="IPR051624">
    <property type="entry name" value="RMD1/Sad1-interacting"/>
</dbReference>
<accession>A0A2U1JCX9</accession>
<gene>
    <name evidence="5" type="ORF">BB558_000872</name>
</gene>
<keyword evidence="3" id="KW-1133">Transmembrane helix</keyword>
<protein>
    <recommendedName>
        <fullName evidence="4">DUF155 domain-containing protein</fullName>
    </recommendedName>
</protein>
<dbReference type="AlphaFoldDB" id="A0A2U1JCX9"/>
<dbReference type="GO" id="GO:0005739">
    <property type="term" value="C:mitochondrion"/>
    <property type="evidence" value="ECO:0007669"/>
    <property type="project" value="UniProtKB-ARBA"/>
</dbReference>
<dbReference type="PANTHER" id="PTHR16255:SF15">
    <property type="entry name" value="SPORULATION PROTEIN RMD1"/>
    <property type="match status" value="1"/>
</dbReference>
<dbReference type="Pfam" id="PF02582">
    <property type="entry name" value="DUF155"/>
    <property type="match status" value="1"/>
</dbReference>
<dbReference type="Proteomes" id="UP000245591">
    <property type="component" value="Unassembled WGS sequence"/>
</dbReference>
<sequence>MFSDGEIRIPTVEESNDLNVDPISPTNIPSQKYGFQPNGEFLIQDYEEEYSQTQISNYEIKNSHSRNISDQIFTKATSFDESFLKANIGCNTNKTGSDAEPPKPSHPHNFDHYERRIVPTILVDNPDSHTRVTAFCCANSYKLREIQKSLLEIMAGKHISDNVDLIQFSEEDNNTISSPKHPKTECFVFDYGVVVTWGMSESEELVFLRMISRFAVDMVDAENQQKEEFSVCYKEGSKPRISNDIIEMNGSQGFGARIAISHAIAQSSKLSLFEELVEVTIDQTKHIPESFAEHGIVNLSRKAIAKKIGKLFIMRVNVNLVSNILDTPEIFWDEPNLQPVYNEFKSYLEIPQRIELLNHRVSVIGNLLEMLRDNLNGSQGEFLEWIVIILIVVDIVVMSVETFLFYLQG</sequence>
<evidence type="ECO:0000256" key="3">
    <source>
        <dbReference type="SAM" id="Phobius"/>
    </source>
</evidence>
<dbReference type="EMBL" id="MBFU01000040">
    <property type="protein sequence ID" value="PWA02962.1"/>
    <property type="molecule type" value="Genomic_DNA"/>
</dbReference>
<keyword evidence="3" id="KW-0812">Transmembrane</keyword>
<feature type="domain" description="DUF155" evidence="4">
    <location>
        <begin position="186"/>
        <end position="358"/>
    </location>
</feature>
<evidence type="ECO:0000256" key="1">
    <source>
        <dbReference type="ARBA" id="ARBA00008306"/>
    </source>
</evidence>
<comment type="similarity">
    <text evidence="1">Belongs to the RMD1/sif2 family.</text>
</comment>
<dbReference type="PANTHER" id="PTHR16255">
    <property type="entry name" value="REQUIRED FOR MEIOTIC NUCLEAR DIVISION PROTEIN 1 HOMOLOG"/>
    <property type="match status" value="1"/>
</dbReference>
<organism evidence="5 6">
    <name type="scientific">Smittium angustum</name>
    <dbReference type="NCBI Taxonomy" id="133377"/>
    <lineage>
        <taxon>Eukaryota</taxon>
        <taxon>Fungi</taxon>
        <taxon>Fungi incertae sedis</taxon>
        <taxon>Zoopagomycota</taxon>
        <taxon>Kickxellomycotina</taxon>
        <taxon>Harpellomycetes</taxon>
        <taxon>Harpellales</taxon>
        <taxon>Legeriomycetaceae</taxon>
        <taxon>Smittium</taxon>
    </lineage>
</organism>
<evidence type="ECO:0000313" key="5">
    <source>
        <dbReference type="EMBL" id="PWA02962.1"/>
    </source>
</evidence>
<keyword evidence="6" id="KW-1185">Reference proteome</keyword>
<evidence type="ECO:0000256" key="2">
    <source>
        <dbReference type="SAM" id="MobiDB-lite"/>
    </source>
</evidence>
<name>A0A2U1JCX9_SMIAN</name>
<dbReference type="InterPro" id="IPR003734">
    <property type="entry name" value="DUF155"/>
</dbReference>
<feature type="region of interest" description="Disordered" evidence="2">
    <location>
        <begin position="1"/>
        <end position="22"/>
    </location>
</feature>
<keyword evidence="3" id="KW-0472">Membrane</keyword>
<proteinExistence type="inferred from homology"/>
<feature type="transmembrane region" description="Helical" evidence="3">
    <location>
        <begin position="382"/>
        <end position="407"/>
    </location>
</feature>
<evidence type="ECO:0000313" key="6">
    <source>
        <dbReference type="Proteomes" id="UP000245591"/>
    </source>
</evidence>
<comment type="caution">
    <text evidence="5">The sequence shown here is derived from an EMBL/GenBank/DDBJ whole genome shotgun (WGS) entry which is preliminary data.</text>
</comment>
<reference evidence="5 6" key="1">
    <citation type="journal article" date="2018" name="MBio">
        <title>Comparative Genomics Reveals the Core Gene Toolbox for the Fungus-Insect Symbiosis.</title>
        <authorList>
            <person name="Wang Y."/>
            <person name="Stata M."/>
            <person name="Wang W."/>
            <person name="Stajich J.E."/>
            <person name="White M.M."/>
            <person name="Moncalvo J.M."/>
        </authorList>
    </citation>
    <scope>NUCLEOTIDE SEQUENCE [LARGE SCALE GENOMIC DNA]</scope>
    <source>
        <strain evidence="5 6">AUS-126-30</strain>
    </source>
</reference>
<evidence type="ECO:0000259" key="4">
    <source>
        <dbReference type="Pfam" id="PF02582"/>
    </source>
</evidence>